<feature type="region of interest" description="Disordered" evidence="1">
    <location>
        <begin position="213"/>
        <end position="241"/>
    </location>
</feature>
<comment type="caution">
    <text evidence="3">The sequence shown here is derived from an EMBL/GenBank/DDBJ whole genome shotgun (WGS) entry which is preliminary data.</text>
</comment>
<reference evidence="3 4" key="1">
    <citation type="journal article" date="2019" name="Int. J. Syst. Evol. Microbiol.">
        <title>The Global Catalogue of Microorganisms (GCM) 10K type strain sequencing project: providing services to taxonomists for standard genome sequencing and annotation.</title>
        <authorList>
            <consortium name="The Broad Institute Genomics Platform"/>
            <consortium name="The Broad Institute Genome Sequencing Center for Infectious Disease"/>
            <person name="Wu L."/>
            <person name="Ma J."/>
        </authorList>
    </citation>
    <scope>NUCLEOTIDE SEQUENCE [LARGE SCALE GENOMIC DNA]</scope>
    <source>
        <strain evidence="3 4">JCM 9383</strain>
    </source>
</reference>
<keyword evidence="4" id="KW-1185">Reference proteome</keyword>
<feature type="transmembrane region" description="Helical" evidence="2">
    <location>
        <begin position="79"/>
        <end position="102"/>
    </location>
</feature>
<gene>
    <name evidence="3" type="ORF">GCM10010470_38870</name>
</gene>
<feature type="transmembrane region" description="Helical" evidence="2">
    <location>
        <begin position="114"/>
        <end position="134"/>
    </location>
</feature>
<feature type="transmembrane region" description="Helical" evidence="2">
    <location>
        <begin position="49"/>
        <end position="73"/>
    </location>
</feature>
<evidence type="ECO:0000313" key="4">
    <source>
        <dbReference type="Proteomes" id="UP001500979"/>
    </source>
</evidence>
<protein>
    <recommendedName>
        <fullName evidence="5">DUF4383 domain-containing protein</fullName>
    </recommendedName>
</protein>
<feature type="compositionally biased region" description="Basic and acidic residues" evidence="1">
    <location>
        <begin position="213"/>
        <end position="222"/>
    </location>
</feature>
<dbReference type="RefSeq" id="WP_344681693.1">
    <property type="nucleotide sequence ID" value="NZ_BAAAUX010000016.1"/>
</dbReference>
<feature type="transmembrane region" description="Helical" evidence="2">
    <location>
        <begin position="16"/>
        <end position="37"/>
    </location>
</feature>
<dbReference type="Pfam" id="PF14325">
    <property type="entry name" value="DUF4383"/>
    <property type="match status" value="1"/>
</dbReference>
<evidence type="ECO:0000313" key="3">
    <source>
        <dbReference type="EMBL" id="GAA2800003.1"/>
    </source>
</evidence>
<dbReference type="Proteomes" id="UP001500979">
    <property type="component" value="Unassembled WGS sequence"/>
</dbReference>
<evidence type="ECO:0000256" key="2">
    <source>
        <dbReference type="SAM" id="Phobius"/>
    </source>
</evidence>
<organism evidence="3 4">
    <name type="scientific">Saccharopolyspora taberi</name>
    <dbReference type="NCBI Taxonomy" id="60895"/>
    <lineage>
        <taxon>Bacteria</taxon>
        <taxon>Bacillati</taxon>
        <taxon>Actinomycetota</taxon>
        <taxon>Actinomycetes</taxon>
        <taxon>Pseudonocardiales</taxon>
        <taxon>Pseudonocardiaceae</taxon>
        <taxon>Saccharopolyspora</taxon>
    </lineage>
</organism>
<keyword evidence="2" id="KW-1133">Transmembrane helix</keyword>
<sequence length="241" mass="26390">MRMDRYLPPEHPLSKIYRIGAAIFGAGLLCFGVLGLANQLPFLSTEGAVIFGLSSNGLLSVISILVGLVLIGAAVWGGAVASTTTAVVGILFFVSGLANLAVLETSWNLLAFRLSNVVFSLVAGMLLAFLGFYGRVAGHLPDNNPYFRYRHHEPPAEAFPGKPSPEEARTTEDPFAEAEIAFAEGHPTARQERMVRAEAWRHLQEERRRAYEHYAESGRTPEQEISAQNLWADFEVNPPKP</sequence>
<proteinExistence type="predicted"/>
<accession>A0ABN3VFF8</accession>
<evidence type="ECO:0000256" key="1">
    <source>
        <dbReference type="SAM" id="MobiDB-lite"/>
    </source>
</evidence>
<keyword evidence="2" id="KW-0812">Transmembrane</keyword>
<keyword evidence="2" id="KW-0472">Membrane</keyword>
<dbReference type="EMBL" id="BAAAUX010000016">
    <property type="protein sequence ID" value="GAA2800003.1"/>
    <property type="molecule type" value="Genomic_DNA"/>
</dbReference>
<name>A0ABN3VFF8_9PSEU</name>
<evidence type="ECO:0008006" key="5">
    <source>
        <dbReference type="Google" id="ProtNLM"/>
    </source>
</evidence>